<dbReference type="EMBL" id="BJWA01000041">
    <property type="protein sequence ID" value="GEL81859.1"/>
    <property type="molecule type" value="Genomic_DNA"/>
</dbReference>
<dbReference type="Gene3D" id="2.60.300.12">
    <property type="entry name" value="HesB-like domain"/>
    <property type="match status" value="1"/>
</dbReference>
<evidence type="ECO:0000313" key="7">
    <source>
        <dbReference type="EMBL" id="PQF21092.1"/>
    </source>
</evidence>
<evidence type="ECO:0000313" key="10">
    <source>
        <dbReference type="Proteomes" id="UP000237934"/>
    </source>
</evidence>
<reference evidence="7 10" key="3">
    <citation type="journal article" date="2018" name="Pathog. Dis.">
        <title>Whole-genome sequencing based characterization of antimicrobial resistance in Enterococcus.</title>
        <authorList>
            <person name="Tyson G."/>
        </authorList>
    </citation>
    <scope>NUCLEOTIDE SEQUENCE [LARGE SCALE GENOMIC DNA]</scope>
    <source>
        <strain evidence="7 10">CVM N55263</strain>
    </source>
</reference>
<dbReference type="Proteomes" id="UP000195024">
    <property type="component" value="Unassembled WGS sequence"/>
</dbReference>
<dbReference type="InterPro" id="IPR035903">
    <property type="entry name" value="HesB-like_dom_sf"/>
</dbReference>
<evidence type="ECO:0000259" key="1">
    <source>
        <dbReference type="Pfam" id="PF01521"/>
    </source>
</evidence>
<dbReference type="Proteomes" id="UP000557857">
    <property type="component" value="Unassembled WGS sequence"/>
</dbReference>
<dbReference type="Proteomes" id="UP000509460">
    <property type="component" value="Chromosome"/>
</dbReference>
<reference evidence="2 12" key="4">
    <citation type="submission" date="2019-07" db="EMBL/GenBank/DDBJ databases">
        <title>antibiotic susceptibility of plant-derived lactic acid bacteria.</title>
        <authorList>
            <person name="Sugiyama M."/>
            <person name="Noda M."/>
        </authorList>
    </citation>
    <scope>NUCLEOTIDE SEQUENCE [LARGE SCALE GENOMIC DNA]</scope>
    <source>
        <strain evidence="2 12">15-1A</strain>
    </source>
</reference>
<dbReference type="GeneID" id="61000959"/>
<dbReference type="Proteomes" id="UP000321175">
    <property type="component" value="Unassembled WGS sequence"/>
</dbReference>
<gene>
    <name evidence="6" type="ORF">A5802_002471</name>
    <name evidence="5" type="ORF">BTN92_03010</name>
    <name evidence="7" type="ORF">CUS89_14000</name>
    <name evidence="2" type="ORF">EM151A_1698</name>
    <name evidence="3" type="ORF">EMU01_30030</name>
    <name evidence="4" type="ORF">HI921_01240</name>
</gene>
<evidence type="ECO:0000313" key="12">
    <source>
        <dbReference type="Proteomes" id="UP000509460"/>
    </source>
</evidence>
<dbReference type="Proteomes" id="UP000189299">
    <property type="component" value="Unassembled WGS sequence"/>
</dbReference>
<dbReference type="EMBL" id="AP019810">
    <property type="protein sequence ID" value="BBM14890.1"/>
    <property type="molecule type" value="Genomic_DNA"/>
</dbReference>
<evidence type="ECO:0000313" key="3">
    <source>
        <dbReference type="EMBL" id="GEL81859.1"/>
    </source>
</evidence>
<dbReference type="AlphaFoldDB" id="A0A1A6GC19"/>
<dbReference type="InterPro" id="IPR000361">
    <property type="entry name" value="ATAP_core_dom"/>
</dbReference>
<name>A0A1A6GC19_ENTMU</name>
<dbReference type="EMBL" id="MSTR01000002">
    <property type="protein sequence ID" value="ONN44407.1"/>
    <property type="molecule type" value="Genomic_DNA"/>
</dbReference>
<keyword evidence="11" id="KW-1185">Reference proteome</keyword>
<dbReference type="OrthoDB" id="2361502at2"/>
<dbReference type="STRING" id="53346.A5802_002471"/>
<reference evidence="4 13" key="6">
    <citation type="submission" date="2020-04" db="EMBL/GenBank/DDBJ databases">
        <authorList>
            <person name="Abaymova A."/>
            <person name="Teymurazov M."/>
            <person name="Tazyna O."/>
            <person name="Chatushin Y."/>
            <person name="Svetoch E."/>
            <person name="Pereligyn V."/>
            <person name="Pohylenko V."/>
            <person name="Platonov M."/>
            <person name="Kartsev N."/>
            <person name="Skryabin Y."/>
            <person name="Sizova A."/>
            <person name="Solomentsev V."/>
            <person name="Kislichkina A."/>
            <person name="Bogun A."/>
        </authorList>
    </citation>
    <scope>NUCLEOTIDE SEQUENCE [LARGE SCALE GENOMIC DNA]</scope>
    <source>
        <strain evidence="4">SCPM-O-B-8398</strain>
        <strain evidence="13">SCPM-O-B-8398 (E28)</strain>
    </source>
</reference>
<evidence type="ECO:0000313" key="8">
    <source>
        <dbReference type="Proteomes" id="UP000189299"/>
    </source>
</evidence>
<evidence type="ECO:0000313" key="5">
    <source>
        <dbReference type="EMBL" id="ONN44407.1"/>
    </source>
</evidence>
<dbReference type="SUPFAM" id="SSF89360">
    <property type="entry name" value="HesB-like domain"/>
    <property type="match status" value="1"/>
</dbReference>
<dbReference type="EMBL" id="JABCAG010000002">
    <property type="protein sequence ID" value="NMP57097.1"/>
    <property type="molecule type" value="Genomic_DNA"/>
</dbReference>
<evidence type="ECO:0000313" key="4">
    <source>
        <dbReference type="EMBL" id="NMP57097.1"/>
    </source>
</evidence>
<proteinExistence type="predicted"/>
<evidence type="ECO:0000313" key="6">
    <source>
        <dbReference type="EMBL" id="OTP25318.1"/>
    </source>
</evidence>
<sequence length="119" mass="13129">MEFIVSKEAEELLRGKVNDNEQLLLDVEDGDGPFANSRITCQIDTSFRLIIVEKETSADLSLYSEVVDTQMGPIKIKKSALVYLDNPTTLAVEPTYKSLQLKGPGGIIKNNLQIVTSTI</sequence>
<reference evidence="3 11" key="5">
    <citation type="submission" date="2019-07" db="EMBL/GenBank/DDBJ databases">
        <title>Whole genome shotgun sequence of Enterococcus mundtii NBRC 100490.</title>
        <authorList>
            <person name="Hosoyama A."/>
            <person name="Uohara A."/>
            <person name="Ohji S."/>
            <person name="Ichikawa N."/>
        </authorList>
    </citation>
    <scope>NUCLEOTIDE SEQUENCE [LARGE SCALE GENOMIC DNA]</scope>
    <source>
        <strain evidence="3 11">NBRC 100490</strain>
    </source>
</reference>
<evidence type="ECO:0000313" key="13">
    <source>
        <dbReference type="Proteomes" id="UP000557857"/>
    </source>
</evidence>
<dbReference type="RefSeq" id="WP_010734414.1">
    <property type="nucleotide sequence ID" value="NZ_AP019810.1"/>
</dbReference>
<evidence type="ECO:0000313" key="11">
    <source>
        <dbReference type="Proteomes" id="UP000321175"/>
    </source>
</evidence>
<feature type="domain" description="Core" evidence="1">
    <location>
        <begin position="1"/>
        <end position="115"/>
    </location>
</feature>
<dbReference type="EMBL" id="PUAP01000047">
    <property type="protein sequence ID" value="PQF21092.1"/>
    <property type="molecule type" value="Genomic_DNA"/>
</dbReference>
<accession>A0A1A6GC19</accession>
<organism evidence="7 10">
    <name type="scientific">Enterococcus mundtii</name>
    <dbReference type="NCBI Taxonomy" id="53346"/>
    <lineage>
        <taxon>Bacteria</taxon>
        <taxon>Bacillati</taxon>
        <taxon>Bacillota</taxon>
        <taxon>Bacilli</taxon>
        <taxon>Lactobacillales</taxon>
        <taxon>Enterococcaceae</taxon>
        <taxon>Enterococcus</taxon>
    </lineage>
</organism>
<evidence type="ECO:0000313" key="2">
    <source>
        <dbReference type="EMBL" id="BBM14890.1"/>
    </source>
</evidence>
<reference evidence="6 9" key="2">
    <citation type="submission" date="2017-05" db="EMBL/GenBank/DDBJ databases">
        <title>The Genome Sequence of Enterococcus mundtii 6B1_DIV0119.</title>
        <authorList>
            <consortium name="The Broad Institute Genomics Platform"/>
            <consortium name="The Broad Institute Genomic Center for Infectious Diseases"/>
            <person name="Earl A."/>
            <person name="Manson A."/>
            <person name="Schwartman J."/>
            <person name="Gilmore M."/>
            <person name="Abouelleil A."/>
            <person name="Cao P."/>
            <person name="Chapman S."/>
            <person name="Cusick C."/>
            <person name="Shea T."/>
            <person name="Young S."/>
            <person name="Neafsey D."/>
            <person name="Nusbaum C."/>
            <person name="Birren B."/>
        </authorList>
    </citation>
    <scope>NUCLEOTIDE SEQUENCE [LARGE SCALE GENOMIC DNA]</scope>
    <source>
        <strain evidence="6 9">6B1_DIV0119</strain>
    </source>
</reference>
<protein>
    <submittedName>
        <fullName evidence="7">Iron-sulfur cluster biosynthesis family protein</fullName>
    </submittedName>
</protein>
<reference evidence="5 8" key="1">
    <citation type="submission" date="2016-12" db="EMBL/GenBank/DDBJ databases">
        <authorList>
            <person name="Song W.-J."/>
            <person name="Kurnit D.M."/>
        </authorList>
    </citation>
    <scope>NUCLEOTIDE SEQUENCE [LARGE SCALE GENOMIC DNA]</scope>
    <source>
        <strain evidence="5 8">CGB1038-1_S1</strain>
    </source>
</reference>
<evidence type="ECO:0000313" key="9">
    <source>
        <dbReference type="Proteomes" id="UP000195024"/>
    </source>
</evidence>
<dbReference type="Proteomes" id="UP000237934">
    <property type="component" value="Unassembled WGS sequence"/>
</dbReference>
<dbReference type="EMBL" id="NGMS01000002">
    <property type="protein sequence ID" value="OTP25318.1"/>
    <property type="molecule type" value="Genomic_DNA"/>
</dbReference>
<dbReference type="Pfam" id="PF01521">
    <property type="entry name" value="Fe-S_biosyn"/>
    <property type="match status" value="1"/>
</dbReference>